<dbReference type="RefSeq" id="WP_137260556.1">
    <property type="nucleotide sequence ID" value="NZ_SZQL01000002.1"/>
</dbReference>
<keyword evidence="3" id="KW-1185">Reference proteome</keyword>
<keyword evidence="1" id="KW-0812">Transmembrane</keyword>
<dbReference type="Gene3D" id="1.20.1300.10">
    <property type="entry name" value="Fumarate reductase/succinate dehydrogenase, transmembrane subunit"/>
    <property type="match status" value="1"/>
</dbReference>
<dbReference type="OrthoDB" id="9802842at2"/>
<feature type="transmembrane region" description="Helical" evidence="1">
    <location>
        <begin position="21"/>
        <end position="43"/>
    </location>
</feature>
<dbReference type="SUPFAM" id="SSF81343">
    <property type="entry name" value="Fumarate reductase respiratory complex transmembrane subunits"/>
    <property type="match status" value="1"/>
</dbReference>
<gene>
    <name evidence="2" type="ORF">FC093_04525</name>
</gene>
<dbReference type="CDD" id="cd03498">
    <property type="entry name" value="SQR_TypeB_2_TM"/>
    <property type="match status" value="1"/>
</dbReference>
<keyword evidence="1" id="KW-1133">Transmembrane helix</keyword>
<protein>
    <submittedName>
        <fullName evidence="2">Succinate dehydrogenase cytochrome b subunit</fullName>
    </submittedName>
</protein>
<dbReference type="Proteomes" id="UP000305848">
    <property type="component" value="Unassembled WGS sequence"/>
</dbReference>
<name>A0A4U3LAY3_9BACT</name>
<sequence>MTWKRAFTSSIGRKIVMSLTGLFLILFLIVHVSINACIFNTLFDAGDKGDTFNRAAYFMGSTFLIRVMEIGLFVLFFIHIIQGLMIASNNSTRRGTPYQIKYGNRGSRWYSRSMGLLGTLILLFLIVHIAQFWVPSRFGQLEEVQVRNGTAMVHNLFLRMEQVFSHLWVVILYVLGCISLGYHLAHGFQSAFRTLGVHNKKYVRMLVVLGNWFSILITIGFISMPVSMYFGWVHQ</sequence>
<dbReference type="NCBIfam" id="TIGR02046">
    <property type="entry name" value="sdhC_b558_fam"/>
    <property type="match status" value="1"/>
</dbReference>
<dbReference type="InterPro" id="IPR011138">
    <property type="entry name" value="Cytochrome_b-558"/>
</dbReference>
<proteinExistence type="predicted"/>
<dbReference type="GO" id="GO:0016020">
    <property type="term" value="C:membrane"/>
    <property type="evidence" value="ECO:0007669"/>
    <property type="project" value="InterPro"/>
</dbReference>
<evidence type="ECO:0000313" key="2">
    <source>
        <dbReference type="EMBL" id="TKK70957.1"/>
    </source>
</evidence>
<feature type="transmembrane region" description="Helical" evidence="1">
    <location>
        <begin position="109"/>
        <end position="134"/>
    </location>
</feature>
<evidence type="ECO:0000313" key="3">
    <source>
        <dbReference type="Proteomes" id="UP000305848"/>
    </source>
</evidence>
<comment type="caution">
    <text evidence="2">The sequence shown here is derived from an EMBL/GenBank/DDBJ whole genome shotgun (WGS) entry which is preliminary data.</text>
</comment>
<reference evidence="2 3" key="1">
    <citation type="submission" date="2019-05" db="EMBL/GenBank/DDBJ databases">
        <title>Panacibacter sp. strain 17mud1-8 Genome sequencing and assembly.</title>
        <authorList>
            <person name="Chhetri G."/>
        </authorList>
    </citation>
    <scope>NUCLEOTIDE SEQUENCE [LARGE SCALE GENOMIC DNA]</scope>
    <source>
        <strain evidence="2 3">17mud1-8</strain>
    </source>
</reference>
<keyword evidence="1" id="KW-0472">Membrane</keyword>
<feature type="transmembrane region" description="Helical" evidence="1">
    <location>
        <begin position="63"/>
        <end position="88"/>
    </location>
</feature>
<feature type="transmembrane region" description="Helical" evidence="1">
    <location>
        <begin position="206"/>
        <end position="232"/>
    </location>
</feature>
<organism evidence="2 3">
    <name type="scientific">Ilyomonas limi</name>
    <dbReference type="NCBI Taxonomy" id="2575867"/>
    <lineage>
        <taxon>Bacteria</taxon>
        <taxon>Pseudomonadati</taxon>
        <taxon>Bacteroidota</taxon>
        <taxon>Chitinophagia</taxon>
        <taxon>Chitinophagales</taxon>
        <taxon>Chitinophagaceae</taxon>
        <taxon>Ilyomonas</taxon>
    </lineage>
</organism>
<dbReference type="AlphaFoldDB" id="A0A4U3LAY3"/>
<evidence type="ECO:0000256" key="1">
    <source>
        <dbReference type="SAM" id="Phobius"/>
    </source>
</evidence>
<dbReference type="InterPro" id="IPR034804">
    <property type="entry name" value="SQR/QFR_C/D"/>
</dbReference>
<feature type="transmembrane region" description="Helical" evidence="1">
    <location>
        <begin position="163"/>
        <end position="185"/>
    </location>
</feature>
<dbReference type="EMBL" id="SZQL01000002">
    <property type="protein sequence ID" value="TKK70957.1"/>
    <property type="molecule type" value="Genomic_DNA"/>
</dbReference>
<accession>A0A4U3LAY3</accession>